<evidence type="ECO:0000313" key="4">
    <source>
        <dbReference type="EMBL" id="GAA4649172.1"/>
    </source>
</evidence>
<gene>
    <name evidence="4" type="ORF">GCM10023116_14460</name>
</gene>
<dbReference type="Gene3D" id="1.25.40.590">
    <property type="entry name" value="Type IV / VI secretion system, DotU"/>
    <property type="match status" value="1"/>
</dbReference>
<dbReference type="NCBIfam" id="TIGR03349">
    <property type="entry name" value="IV_VI_DotU"/>
    <property type="match status" value="1"/>
</dbReference>
<evidence type="ECO:0000256" key="1">
    <source>
        <dbReference type="SAM" id="MobiDB-lite"/>
    </source>
</evidence>
<protein>
    <recommendedName>
        <fullName evidence="3">Type IV / VI secretion system DotU domain-containing protein</fullName>
    </recommendedName>
</protein>
<accession>A0ABP8V2U9</accession>
<keyword evidence="2" id="KW-0812">Transmembrane</keyword>
<dbReference type="NCBIfam" id="NF038228">
    <property type="entry name" value="IcmH_DotU_IVB"/>
    <property type="match status" value="1"/>
</dbReference>
<keyword evidence="5" id="KW-1185">Reference proteome</keyword>
<keyword evidence="2" id="KW-0472">Membrane</keyword>
<organism evidence="4 5">
    <name type="scientific">Kistimonas scapharcae</name>
    <dbReference type="NCBI Taxonomy" id="1036133"/>
    <lineage>
        <taxon>Bacteria</taxon>
        <taxon>Pseudomonadati</taxon>
        <taxon>Pseudomonadota</taxon>
        <taxon>Gammaproteobacteria</taxon>
        <taxon>Oceanospirillales</taxon>
        <taxon>Endozoicomonadaceae</taxon>
        <taxon>Kistimonas</taxon>
    </lineage>
</organism>
<dbReference type="RefSeq" id="WP_345194939.1">
    <property type="nucleotide sequence ID" value="NZ_BAABFL010000124.1"/>
</dbReference>
<feature type="transmembrane region" description="Helical" evidence="2">
    <location>
        <begin position="232"/>
        <end position="254"/>
    </location>
</feature>
<comment type="caution">
    <text evidence="4">The sequence shown here is derived from an EMBL/GenBank/DDBJ whole genome shotgun (WGS) entry which is preliminary data.</text>
</comment>
<dbReference type="Proteomes" id="UP001500604">
    <property type="component" value="Unassembled WGS sequence"/>
</dbReference>
<dbReference type="InterPro" id="IPR038522">
    <property type="entry name" value="T4/T6SS_DotU_sf"/>
</dbReference>
<keyword evidence="2" id="KW-1133">Transmembrane helix</keyword>
<feature type="region of interest" description="Disordered" evidence="1">
    <location>
        <begin position="16"/>
        <end position="35"/>
    </location>
</feature>
<evidence type="ECO:0000259" key="3">
    <source>
        <dbReference type="Pfam" id="PF09850"/>
    </source>
</evidence>
<feature type="domain" description="Type IV / VI secretion system DotU" evidence="3">
    <location>
        <begin position="54"/>
        <end position="248"/>
    </location>
</feature>
<dbReference type="PANTHER" id="PTHR38033:SF1">
    <property type="entry name" value="DOTU FAMILY TYPE IV_VI SECRETION SYSTEM PROTEIN"/>
    <property type="match status" value="1"/>
</dbReference>
<name>A0ABP8V2U9_9GAMM</name>
<proteinExistence type="predicted"/>
<dbReference type="InterPro" id="IPR017732">
    <property type="entry name" value="T4/T6SS_DotU"/>
</dbReference>
<evidence type="ECO:0000313" key="5">
    <source>
        <dbReference type="Proteomes" id="UP001500604"/>
    </source>
</evidence>
<dbReference type="PANTHER" id="PTHR38033">
    <property type="entry name" value="MEMBRANE PROTEIN-RELATED"/>
    <property type="match status" value="1"/>
</dbReference>
<evidence type="ECO:0000256" key="2">
    <source>
        <dbReference type="SAM" id="Phobius"/>
    </source>
</evidence>
<sequence>MTSLFVDEETIDIRAVDKEPSSAPDQEPSPGASDGADLWELSSLPERFDLHPNPLINISHEVIAVLAALPRLGYPQDIRQFRLLLLDLVAEVRNRGLFLDYHASVIDKTCFVLCAALDETIMNTDWGEAANWGSNTLVSSVFNQRNGGEVFFDLLDQALRQQMRLVDFLEVQYCLLQLGFRGRYRDMANSPVSEFSASILKLLFRHHKDTMLPEKSREKPVSHGRPFRFIPFSWLLLGAATLMAITVMISELWYGSQSAVLLSQYERLAMEVFYTDTGQDEAASSVQDDETSRLLRSAGVLTGQLFERVWSVTLTPFERESRARAISNELTHAGYLATVTQVRDKWVVKIPATSRQKAELLKNELGIRYNLTGAVELDLLPESGTEWVPGE</sequence>
<dbReference type="EMBL" id="BAABFL010000124">
    <property type="protein sequence ID" value="GAA4649172.1"/>
    <property type="molecule type" value="Genomic_DNA"/>
</dbReference>
<dbReference type="Pfam" id="PF09850">
    <property type="entry name" value="DotU"/>
    <property type="match status" value="1"/>
</dbReference>
<reference evidence="5" key="1">
    <citation type="journal article" date="2019" name="Int. J. Syst. Evol. Microbiol.">
        <title>The Global Catalogue of Microorganisms (GCM) 10K type strain sequencing project: providing services to taxonomists for standard genome sequencing and annotation.</title>
        <authorList>
            <consortium name="The Broad Institute Genomics Platform"/>
            <consortium name="The Broad Institute Genome Sequencing Center for Infectious Disease"/>
            <person name="Wu L."/>
            <person name="Ma J."/>
        </authorList>
    </citation>
    <scope>NUCLEOTIDE SEQUENCE [LARGE SCALE GENOMIC DNA]</scope>
    <source>
        <strain evidence="5">JCM 17805</strain>
    </source>
</reference>